<evidence type="ECO:0000256" key="2">
    <source>
        <dbReference type="ARBA" id="ARBA00022649"/>
    </source>
</evidence>
<dbReference type="Pfam" id="PF05016">
    <property type="entry name" value="ParE_toxin"/>
    <property type="match status" value="1"/>
</dbReference>
<dbReference type="SUPFAM" id="SSF143011">
    <property type="entry name" value="RelE-like"/>
    <property type="match status" value="1"/>
</dbReference>
<evidence type="ECO:0000313" key="3">
    <source>
        <dbReference type="EMBL" id="OOF56782.1"/>
    </source>
</evidence>
<protein>
    <submittedName>
        <fullName evidence="3">Addiction module toxin RelE</fullName>
    </submittedName>
</protein>
<dbReference type="Proteomes" id="UP000188602">
    <property type="component" value="Unassembled WGS sequence"/>
</dbReference>
<comment type="caution">
    <text evidence="3">The sequence shown here is derived from an EMBL/GenBank/DDBJ whole genome shotgun (WGS) entry which is preliminary data.</text>
</comment>
<sequence length="95" mass="11054">MWNVNWVWTILLAETAKKQLSKLAKKNPQQAQRILAYLKEVATLTDPRDRGKGLVGNQSGLWRYRIGDYRVICHIDNGKLLITALELGHRREIYH</sequence>
<keyword evidence="4" id="KW-1185">Reference proteome</keyword>
<comment type="similarity">
    <text evidence="1">Belongs to the RelE toxin family.</text>
</comment>
<dbReference type="PANTHER" id="PTHR35601:SF1">
    <property type="entry name" value="TOXIN RELE"/>
    <property type="match status" value="1"/>
</dbReference>
<gene>
    <name evidence="3" type="ORF">BKL49_10360</name>
</gene>
<dbReference type="AlphaFoldDB" id="A0A1V3JKJ0"/>
<keyword evidence="2" id="KW-1277">Toxin-antitoxin system</keyword>
<dbReference type="STRING" id="1907939.BKL49_10360"/>
<reference evidence="3 4" key="1">
    <citation type="submission" date="2016-10" db="EMBL/GenBank/DDBJ databases">
        <title>Rodentibacter gen. nov. and new species.</title>
        <authorList>
            <person name="Christensen H."/>
        </authorList>
    </citation>
    <scope>NUCLEOTIDE SEQUENCE [LARGE SCALE GENOMIC DNA]</scope>
    <source>
        <strain evidence="3 4">Ac151</strain>
    </source>
</reference>
<evidence type="ECO:0000256" key="1">
    <source>
        <dbReference type="ARBA" id="ARBA00006226"/>
    </source>
</evidence>
<accession>A0A1V3JKJ0</accession>
<name>A0A1V3JKJ0_9PAST</name>
<dbReference type="PANTHER" id="PTHR35601">
    <property type="entry name" value="TOXIN RELE"/>
    <property type="match status" value="1"/>
</dbReference>
<dbReference type="InterPro" id="IPR007712">
    <property type="entry name" value="RelE/ParE_toxin"/>
</dbReference>
<dbReference type="NCBIfam" id="TIGR02385">
    <property type="entry name" value="RelE_StbE"/>
    <property type="match status" value="1"/>
</dbReference>
<proteinExistence type="inferred from homology"/>
<organism evidence="3 4">
    <name type="scientific">Rodentibacter myodis</name>
    <dbReference type="NCBI Taxonomy" id="1907939"/>
    <lineage>
        <taxon>Bacteria</taxon>
        <taxon>Pseudomonadati</taxon>
        <taxon>Pseudomonadota</taxon>
        <taxon>Gammaproteobacteria</taxon>
        <taxon>Pasteurellales</taxon>
        <taxon>Pasteurellaceae</taxon>
        <taxon>Rodentibacter</taxon>
    </lineage>
</organism>
<dbReference type="EMBL" id="MLHQ01000027">
    <property type="protein sequence ID" value="OOF56782.1"/>
    <property type="molecule type" value="Genomic_DNA"/>
</dbReference>
<evidence type="ECO:0000313" key="4">
    <source>
        <dbReference type="Proteomes" id="UP000188602"/>
    </source>
</evidence>
<dbReference type="Gene3D" id="3.30.2310.20">
    <property type="entry name" value="RelE-like"/>
    <property type="match status" value="1"/>
</dbReference>
<dbReference type="OrthoDB" id="5570653at2"/>
<dbReference type="InterPro" id="IPR035093">
    <property type="entry name" value="RelE/ParE_toxin_dom_sf"/>
</dbReference>